<protein>
    <submittedName>
        <fullName evidence="2">Uncharacterized protein</fullName>
    </submittedName>
</protein>
<reference evidence="2 3" key="1">
    <citation type="submission" date="2023-08" db="EMBL/GenBank/DDBJ databases">
        <authorList>
            <person name="Palmer J.M."/>
        </authorList>
    </citation>
    <scope>NUCLEOTIDE SEQUENCE [LARGE SCALE GENOMIC DNA]</scope>
    <source>
        <strain evidence="2 3">TWF481</strain>
    </source>
</reference>
<keyword evidence="3" id="KW-1185">Reference proteome</keyword>
<keyword evidence="1" id="KW-0732">Signal</keyword>
<sequence length="273" mass="28959">MHKLAIFLGLLQFASAIPTPARLPFNAASGPGAEEPLDAKFGSLSRVGPGSIDASTTTSTLENIEVDIDDRKGPPRKGATDPVVPIGGGGNIIVLDLGPGVAAIVKLGFSSGGEIISPPVVEISSTEPAATAAGEVGKQKVRRGVVEGMDTEDHRILSRRTVTDPDLKQCFHQFAQDGDFGSDKPLCKRLLVDFFRPPRPGAAHREAVNSGDAALVKRLLVDFFRPPRPGAAHWKAVNSRDAALVKRSREPDANIPTGGVIANFRRLTELKRV</sequence>
<accession>A0AAV9VWR2</accession>
<dbReference type="Proteomes" id="UP001370758">
    <property type="component" value="Unassembled WGS sequence"/>
</dbReference>
<evidence type="ECO:0000313" key="2">
    <source>
        <dbReference type="EMBL" id="KAK6497466.1"/>
    </source>
</evidence>
<dbReference type="AlphaFoldDB" id="A0AAV9VWR2"/>
<organism evidence="2 3">
    <name type="scientific">Arthrobotrys musiformis</name>
    <dbReference type="NCBI Taxonomy" id="47236"/>
    <lineage>
        <taxon>Eukaryota</taxon>
        <taxon>Fungi</taxon>
        <taxon>Dikarya</taxon>
        <taxon>Ascomycota</taxon>
        <taxon>Pezizomycotina</taxon>
        <taxon>Orbiliomycetes</taxon>
        <taxon>Orbiliales</taxon>
        <taxon>Orbiliaceae</taxon>
        <taxon>Arthrobotrys</taxon>
    </lineage>
</organism>
<feature type="signal peptide" evidence="1">
    <location>
        <begin position="1"/>
        <end position="16"/>
    </location>
</feature>
<comment type="caution">
    <text evidence="2">The sequence shown here is derived from an EMBL/GenBank/DDBJ whole genome shotgun (WGS) entry which is preliminary data.</text>
</comment>
<name>A0AAV9VWR2_9PEZI</name>
<evidence type="ECO:0000313" key="3">
    <source>
        <dbReference type="Proteomes" id="UP001370758"/>
    </source>
</evidence>
<dbReference type="EMBL" id="JAVHJL010000009">
    <property type="protein sequence ID" value="KAK6497466.1"/>
    <property type="molecule type" value="Genomic_DNA"/>
</dbReference>
<feature type="chain" id="PRO_5043922905" evidence="1">
    <location>
        <begin position="17"/>
        <end position="273"/>
    </location>
</feature>
<proteinExistence type="predicted"/>
<evidence type="ECO:0000256" key="1">
    <source>
        <dbReference type="SAM" id="SignalP"/>
    </source>
</evidence>
<gene>
    <name evidence="2" type="ORF">TWF481_011874</name>
</gene>